<dbReference type="SUPFAM" id="SSF160424">
    <property type="entry name" value="BH3703-like"/>
    <property type="match status" value="1"/>
</dbReference>
<accession>A0A926XXU8</accession>
<reference evidence="1" key="1">
    <citation type="submission" date="2020-09" db="EMBL/GenBank/DDBJ databases">
        <authorList>
            <person name="Kim M.K."/>
        </authorList>
    </citation>
    <scope>NUCLEOTIDE SEQUENCE</scope>
    <source>
        <strain evidence="1">BT702</strain>
    </source>
</reference>
<protein>
    <recommendedName>
        <fullName evidence="3">DUF600 family protein</fullName>
    </recommendedName>
</protein>
<dbReference type="Gene3D" id="3.30.500.20">
    <property type="entry name" value="BH3703-like domains"/>
    <property type="match status" value="1"/>
</dbReference>
<sequence>MTTNEIYDVLTDAISSVIPGDWTIARLNVSFFSDGQEIEFDGTYLNPEGEAEPLTTDFPDEVTEAVQRLYAHRTQEGHPRANQLQIDLTVDGRFTTDFSWDQEIQDEDEHFSNGGTAREWIAIREAKYGTKPEE</sequence>
<dbReference type="Proteomes" id="UP000598820">
    <property type="component" value="Unassembled WGS sequence"/>
</dbReference>
<evidence type="ECO:0000313" key="1">
    <source>
        <dbReference type="EMBL" id="MBD2702160.1"/>
    </source>
</evidence>
<organism evidence="1 2">
    <name type="scientific">Spirosoma profusum</name>
    <dbReference type="NCBI Taxonomy" id="2771354"/>
    <lineage>
        <taxon>Bacteria</taxon>
        <taxon>Pseudomonadati</taxon>
        <taxon>Bacteroidota</taxon>
        <taxon>Cytophagia</taxon>
        <taxon>Cytophagales</taxon>
        <taxon>Cytophagaceae</taxon>
        <taxon>Spirosoma</taxon>
    </lineage>
</organism>
<dbReference type="AlphaFoldDB" id="A0A926XXU8"/>
<gene>
    <name evidence="1" type="ORF">IC229_16025</name>
</gene>
<keyword evidence="2" id="KW-1185">Reference proteome</keyword>
<dbReference type="EMBL" id="JACWZY010000013">
    <property type="protein sequence ID" value="MBD2702160.1"/>
    <property type="molecule type" value="Genomic_DNA"/>
</dbReference>
<name>A0A926XXU8_9BACT</name>
<comment type="caution">
    <text evidence="1">The sequence shown here is derived from an EMBL/GenBank/DDBJ whole genome shotgun (WGS) entry which is preliminary data.</text>
</comment>
<dbReference type="InterPro" id="IPR036170">
    <property type="entry name" value="YezG-like_sf"/>
</dbReference>
<evidence type="ECO:0008006" key="3">
    <source>
        <dbReference type="Google" id="ProtNLM"/>
    </source>
</evidence>
<evidence type="ECO:0000313" key="2">
    <source>
        <dbReference type="Proteomes" id="UP000598820"/>
    </source>
</evidence>
<dbReference type="RefSeq" id="WP_190888014.1">
    <property type="nucleotide sequence ID" value="NZ_JACWZY010000013.1"/>
</dbReference>
<proteinExistence type="predicted"/>